<name>A0A3E0VMJ0_9MICO</name>
<dbReference type="AlphaFoldDB" id="A0A3E0VMJ0"/>
<dbReference type="Proteomes" id="UP000256486">
    <property type="component" value="Unassembled WGS sequence"/>
</dbReference>
<proteinExistence type="predicted"/>
<feature type="compositionally biased region" description="Pro residues" evidence="1">
    <location>
        <begin position="39"/>
        <end position="49"/>
    </location>
</feature>
<organism evidence="3 4">
    <name type="scientific">Subtercola boreus</name>
    <dbReference type="NCBI Taxonomy" id="120213"/>
    <lineage>
        <taxon>Bacteria</taxon>
        <taxon>Bacillati</taxon>
        <taxon>Actinomycetota</taxon>
        <taxon>Actinomycetes</taxon>
        <taxon>Micrococcales</taxon>
        <taxon>Microbacteriaceae</taxon>
        <taxon>Subtercola</taxon>
    </lineage>
</organism>
<evidence type="ECO:0000259" key="2">
    <source>
        <dbReference type="Pfam" id="PF13845"/>
    </source>
</evidence>
<keyword evidence="4" id="KW-1185">Reference proteome</keyword>
<dbReference type="InterPro" id="IPR026004">
    <property type="entry name" value="Septum_form"/>
</dbReference>
<dbReference type="EMBL" id="NBWZ01000001">
    <property type="protein sequence ID" value="RFA10643.1"/>
    <property type="molecule type" value="Genomic_DNA"/>
</dbReference>
<feature type="domain" description="Septum formation-related" evidence="2">
    <location>
        <begin position="70"/>
        <end position="164"/>
    </location>
</feature>
<feature type="region of interest" description="Disordered" evidence="1">
    <location>
        <begin position="31"/>
        <end position="55"/>
    </location>
</feature>
<evidence type="ECO:0000313" key="3">
    <source>
        <dbReference type="EMBL" id="RFA10643.1"/>
    </source>
</evidence>
<gene>
    <name evidence="3" type="ORF">B7R54_16605</name>
</gene>
<comment type="caution">
    <text evidence="3">The sequence shown here is derived from an EMBL/GenBank/DDBJ whole genome shotgun (WGS) entry which is preliminary data.</text>
</comment>
<evidence type="ECO:0000256" key="1">
    <source>
        <dbReference type="SAM" id="MobiDB-lite"/>
    </source>
</evidence>
<protein>
    <recommendedName>
        <fullName evidence="2">Septum formation-related domain-containing protein</fullName>
    </recommendedName>
</protein>
<sequence length="185" mass="18847">MAAGALALIVLAGLFFAGTRLPGILNPGAAAPTAAPSVTPTPTPTPTPVPTSTSGPQLAGTFEWFDLRGGECIAPYTSAWQQRFTVVDCAAPHGAQVVGTGTLGVDPALAFPGQAAIALDLNLLCQQGGTFSAALLGAYPDVVWQASYPVSETQWQAGQRSWYCFASRSSSLPLVGSFAPPALTG</sequence>
<dbReference type="Pfam" id="PF13845">
    <property type="entry name" value="Septum_form"/>
    <property type="match status" value="1"/>
</dbReference>
<reference evidence="3 4" key="1">
    <citation type="submission" date="2017-04" db="EMBL/GenBank/DDBJ databases">
        <title>Comparative genome analysis of Subtercola boreus.</title>
        <authorList>
            <person name="Cho Y.-J."/>
            <person name="Cho A."/>
            <person name="Kim O.-S."/>
            <person name="Lee J.-I."/>
        </authorList>
    </citation>
    <scope>NUCLEOTIDE SEQUENCE [LARGE SCALE GENOMIC DNA]</scope>
    <source>
        <strain evidence="3 4">K300</strain>
    </source>
</reference>
<accession>A0A3E0VMJ0</accession>
<evidence type="ECO:0000313" key="4">
    <source>
        <dbReference type="Proteomes" id="UP000256486"/>
    </source>
</evidence>